<dbReference type="SUPFAM" id="SSF53448">
    <property type="entry name" value="Nucleotide-diphospho-sugar transferases"/>
    <property type="match status" value="1"/>
</dbReference>
<sequence length="255" mass="30682">MRISPLKYIRTFWKLVQQRVDYKSIPIIIISFNQLYYLRELVTFLLKHNYRNIIIIDNHSSYPPLLEYFNSIESKVKIIRLNKNYGHTVFWDNESLFKKYSSGYYVITDPDIVPVSDCPQDFLKTFYCLLKENKNITKVGFSLKIDDIPETNKNKPFIVQWEKQFWENKEKNYYLAGIDTTFALYRPNYRKKEGFCDAIRVDYPYQAIHGGWYIDNDNLSEEQKFYMKHTSASSSWRVDDDGNLLNEEYKNYFNK</sequence>
<name>A0A376BZ85_9FLAO</name>
<organism evidence="2 3">
    <name type="scientific">Bergeyella zoohelcum</name>
    <dbReference type="NCBI Taxonomy" id="1015"/>
    <lineage>
        <taxon>Bacteria</taxon>
        <taxon>Pseudomonadati</taxon>
        <taxon>Bacteroidota</taxon>
        <taxon>Flavobacteriia</taxon>
        <taxon>Flavobacteriales</taxon>
        <taxon>Weeksellaceae</taxon>
        <taxon>Bergeyella</taxon>
    </lineage>
</organism>
<evidence type="ECO:0000313" key="2">
    <source>
        <dbReference type="EMBL" id="SSZ46789.1"/>
    </source>
</evidence>
<proteinExistence type="predicted"/>
<reference evidence="2 3" key="1">
    <citation type="submission" date="2018-06" db="EMBL/GenBank/DDBJ databases">
        <authorList>
            <consortium name="Pathogen Informatics"/>
            <person name="Doyle S."/>
        </authorList>
    </citation>
    <scope>NUCLEOTIDE SEQUENCE [LARGE SCALE GENOMIC DNA]</scope>
    <source>
        <strain evidence="2 3">NCTC11661</strain>
    </source>
</reference>
<accession>A0A376BZ85</accession>
<dbReference type="RefSeq" id="WP_002686910.1">
    <property type="nucleotide sequence ID" value="NZ_JAXFPJ010000002.1"/>
</dbReference>
<protein>
    <submittedName>
        <fullName evidence="2">Glycosyl transferase family 2</fullName>
    </submittedName>
</protein>
<dbReference type="EMBL" id="UFTJ01000001">
    <property type="protein sequence ID" value="SSZ46789.1"/>
    <property type="molecule type" value="Genomic_DNA"/>
</dbReference>
<dbReference type="InterPro" id="IPR001173">
    <property type="entry name" value="Glyco_trans_2-like"/>
</dbReference>
<dbReference type="AlphaFoldDB" id="A0A376BZ85"/>
<dbReference type="GO" id="GO:0016740">
    <property type="term" value="F:transferase activity"/>
    <property type="evidence" value="ECO:0007669"/>
    <property type="project" value="UniProtKB-KW"/>
</dbReference>
<dbReference type="Proteomes" id="UP000255515">
    <property type="component" value="Unassembled WGS sequence"/>
</dbReference>
<evidence type="ECO:0000313" key="3">
    <source>
        <dbReference type="Proteomes" id="UP000255515"/>
    </source>
</evidence>
<feature type="domain" description="Glycosyltransferase 2-like" evidence="1">
    <location>
        <begin position="27"/>
        <end position="182"/>
    </location>
</feature>
<keyword evidence="2" id="KW-0808">Transferase</keyword>
<dbReference type="InterPro" id="IPR029044">
    <property type="entry name" value="Nucleotide-diphossugar_trans"/>
</dbReference>
<dbReference type="Pfam" id="PF00535">
    <property type="entry name" value="Glycos_transf_2"/>
    <property type="match status" value="1"/>
</dbReference>
<dbReference type="Gene3D" id="3.90.550.10">
    <property type="entry name" value="Spore Coat Polysaccharide Biosynthesis Protein SpsA, Chain A"/>
    <property type="match status" value="1"/>
</dbReference>
<gene>
    <name evidence="2" type="ORF">NCTC11661_00444</name>
</gene>
<evidence type="ECO:0000259" key="1">
    <source>
        <dbReference type="Pfam" id="PF00535"/>
    </source>
</evidence>